<dbReference type="PANTHER" id="PTHR32385:SF15">
    <property type="entry name" value="INOSITOL PHOSPHOCERAMIDE MANNOSYLTRANSFERASE 1"/>
    <property type="match status" value="1"/>
</dbReference>
<dbReference type="EMBL" id="FLUP01000001">
    <property type="protein sequence ID" value="SBV92401.1"/>
    <property type="molecule type" value="Genomic_DNA"/>
</dbReference>
<protein>
    <submittedName>
        <fullName evidence="2">Glycosyltransferase sugar-binding region containing DXD motif (Modular protein)</fullName>
    </submittedName>
</protein>
<dbReference type="Gene3D" id="3.90.550.20">
    <property type="match status" value="1"/>
</dbReference>
<name>A0A212IYZ1_9BACT</name>
<evidence type="ECO:0000313" key="2">
    <source>
        <dbReference type="EMBL" id="SBV92401.1"/>
    </source>
</evidence>
<dbReference type="Pfam" id="PF04488">
    <property type="entry name" value="Gly_transf_sug"/>
    <property type="match status" value="1"/>
</dbReference>
<sequence length="312" mass="37180">MTDTPKIPKRIFYVFDGPLPKEISDCIGSWKNVMPDYDIIEVNNSTQYFDFPKELKRCSWFRAVYERKMWAYVADYIRVKTLRDYGGVYCDTDITALKRFDCFLKHDFFAAFESWDKVNMSIFGCVAGHPLLCDLYEFYQQSIWETPLYTIPEITTRILTKKYKCILYDSRVFQEAVTFGPITLFPEKVFYPYRYNEKYDKSCISDNTYTIHWWGGSWIKPSILRWLNTKHLTSYFPKPTEASVSEFLQITPKELRLEICLLGKTVLRGFKQGCYRVYELFGFSVLAVQWLPDSQIYFLFNRIKLFTRRKNS</sequence>
<dbReference type="SUPFAM" id="SSF53448">
    <property type="entry name" value="Nucleotide-diphospho-sugar transferases"/>
    <property type="match status" value="1"/>
</dbReference>
<dbReference type="InterPro" id="IPR029044">
    <property type="entry name" value="Nucleotide-diphossugar_trans"/>
</dbReference>
<gene>
    <name evidence="2" type="ORF">KM92DES2_10263</name>
</gene>
<dbReference type="InterPro" id="IPR051706">
    <property type="entry name" value="Glycosyltransferase_domain"/>
</dbReference>
<dbReference type="RefSeq" id="WP_296934947.1">
    <property type="nucleotide sequence ID" value="NZ_LT598928.1"/>
</dbReference>
<keyword evidence="1 2" id="KW-0808">Transferase</keyword>
<dbReference type="GO" id="GO:0016020">
    <property type="term" value="C:membrane"/>
    <property type="evidence" value="ECO:0007669"/>
    <property type="project" value="GOC"/>
</dbReference>
<proteinExistence type="predicted"/>
<evidence type="ECO:0000256" key="1">
    <source>
        <dbReference type="ARBA" id="ARBA00022679"/>
    </source>
</evidence>
<dbReference type="PANTHER" id="PTHR32385">
    <property type="entry name" value="MANNOSYL PHOSPHORYLINOSITOL CERAMIDE SYNTHASE"/>
    <property type="match status" value="1"/>
</dbReference>
<organism evidence="2">
    <name type="scientific">uncultured Desulfovibrio sp</name>
    <dbReference type="NCBI Taxonomy" id="167968"/>
    <lineage>
        <taxon>Bacteria</taxon>
        <taxon>Pseudomonadati</taxon>
        <taxon>Thermodesulfobacteriota</taxon>
        <taxon>Desulfovibrionia</taxon>
        <taxon>Desulfovibrionales</taxon>
        <taxon>Desulfovibrionaceae</taxon>
        <taxon>Desulfovibrio</taxon>
        <taxon>environmental samples</taxon>
    </lineage>
</organism>
<accession>A0A212IYZ1</accession>
<dbReference type="GO" id="GO:0000030">
    <property type="term" value="F:mannosyltransferase activity"/>
    <property type="evidence" value="ECO:0007669"/>
    <property type="project" value="TreeGrafter"/>
</dbReference>
<dbReference type="InterPro" id="IPR007577">
    <property type="entry name" value="GlycoTrfase_DXD_sugar-bd_CS"/>
</dbReference>
<dbReference type="GO" id="GO:0051999">
    <property type="term" value="P:mannosyl-inositol phosphorylceramide biosynthetic process"/>
    <property type="evidence" value="ECO:0007669"/>
    <property type="project" value="TreeGrafter"/>
</dbReference>
<reference evidence="2" key="1">
    <citation type="submission" date="2016-04" db="EMBL/GenBank/DDBJ databases">
        <authorList>
            <person name="Evans L.H."/>
            <person name="Alamgir A."/>
            <person name="Owens N."/>
            <person name="Weber N.D."/>
            <person name="Virtaneva K."/>
            <person name="Barbian K."/>
            <person name="Babar A."/>
            <person name="Rosenke K."/>
        </authorList>
    </citation>
    <scope>NUCLEOTIDE SEQUENCE</scope>
    <source>
        <strain evidence="2">92-2</strain>
    </source>
</reference>
<dbReference type="AlphaFoldDB" id="A0A212IYZ1"/>